<gene>
    <name evidence="1" type="ORF">LDC_0552</name>
</gene>
<proteinExistence type="predicted"/>
<evidence type="ECO:0008006" key="2">
    <source>
        <dbReference type="Google" id="ProtNLM"/>
    </source>
</evidence>
<reference evidence="1" key="1">
    <citation type="submission" date="2010-07" db="EMBL/GenBank/DDBJ databases">
        <authorList>
            <consortium name="CONSOLIDER consortium CSD2007-00005"/>
            <person name="Guazzaroni M.-E."/>
            <person name="Richter M."/>
            <person name="Garcia-Salamanca A."/>
            <person name="Yarza P."/>
            <person name="Ferrer M."/>
        </authorList>
    </citation>
    <scope>NUCLEOTIDE SEQUENCE</scope>
</reference>
<accession>D9PGA5</accession>
<dbReference type="AlphaFoldDB" id="D9PGA5"/>
<reference evidence="1" key="2">
    <citation type="journal article" date="2011" name="Microb. Ecol.">
        <title>Taxonomic and Functional Metagenomic Profiling of the Microbial Community in the Anoxic Sediment of a Sub-saline Shallow Lake (Laguna de Carrizo, Central Spain).</title>
        <authorList>
            <person name="Ferrer M."/>
            <person name="Guazzaroni M.E."/>
            <person name="Richter M."/>
            <person name="Garcia-Salamanca A."/>
            <person name="Yarza P."/>
            <person name="Suarez-Suarez A."/>
            <person name="Solano J."/>
            <person name="Alcaide M."/>
            <person name="van Dillewijn P."/>
            <person name="Molina-Henares M.A."/>
            <person name="Lopez-Cortes N."/>
            <person name="Al-Ramahi Y."/>
            <person name="Guerrero C."/>
            <person name="Acosta A."/>
            <person name="de Eugenio L.I."/>
            <person name="Martinez V."/>
            <person name="Marques S."/>
            <person name="Rojo F."/>
            <person name="Santero E."/>
            <person name="Genilloud O."/>
            <person name="Perez-Perez J."/>
            <person name="Rossello-Mora R."/>
            <person name="Ramos J.L."/>
        </authorList>
    </citation>
    <scope>NUCLEOTIDE SEQUENCE</scope>
</reference>
<feature type="non-terminal residue" evidence="1">
    <location>
        <position position="56"/>
    </location>
</feature>
<comment type="caution">
    <text evidence="1">The sequence shown here is derived from an EMBL/GenBank/DDBJ whole genome shotgun (WGS) entry which is preliminary data.</text>
</comment>
<evidence type="ECO:0000313" key="1">
    <source>
        <dbReference type="EMBL" id="EFK97410.1"/>
    </source>
</evidence>
<name>D9PGA5_9ZZZZ</name>
<sequence>MTAHLGNWELLALYFARRGYQVNVLAQELYHKKLDNLLSRLRRRLPVKIISRGESL</sequence>
<organism evidence="1">
    <name type="scientific">sediment metagenome</name>
    <dbReference type="NCBI Taxonomy" id="749907"/>
    <lineage>
        <taxon>unclassified sequences</taxon>
        <taxon>metagenomes</taxon>
        <taxon>ecological metagenomes</taxon>
    </lineage>
</organism>
<protein>
    <recommendedName>
        <fullName evidence="2">Lipid A biosynthesis acyltransferase</fullName>
    </recommendedName>
</protein>
<dbReference type="EMBL" id="ADZX01000213">
    <property type="protein sequence ID" value="EFK97410.1"/>
    <property type="molecule type" value="Genomic_DNA"/>
</dbReference>